<evidence type="ECO:0000256" key="3">
    <source>
        <dbReference type="ARBA" id="ARBA00022630"/>
    </source>
</evidence>
<name>A0A0C3SCU9_PHLG1</name>
<gene>
    <name evidence="8" type="ORF">PHLGIDRAFT_27971</name>
</gene>
<sequence length="464" mass="50169">MVQLKKDEPIVIVGAGVFGLSTALHLLERGYTDVTLLERGKDVPARDSAGYDLNKIVRSSYSDPFYTELARDAIRLWKGSEWKGCYHESGVFVPFSKTNPVYVREAYENDISQGARVSEFRTEADARQVFPEGVPLGVDFSTAEGTSGKPDLKAYMNHDGGWAESGRSLDVLLERVRAMGAKVFADKEVSGTIQAQSDRLNDPRADAVAGVRCADGSGYEASVVIVAAGAWTPMLMQRWGLESQSAQEKLGADSGMHVGVGMATGQTVAMIQLTPEDAERYRSCPVVLDFGSGFYIFPPTADNVVKCAIHGNGYLHRVSESSPSAPRTALTDGKDGLRIPKDAVQALREGLRGVYPELAKKAFTGTRLCWYNDSSDDDWVIGRHPTLHGIVFATAGNGHAFKFLPNIGRLVADALEDKLTPEVAARFAPHRAPNAHAPSRGGPPTRPLDLGQLCERTDLDGDSA</sequence>
<dbReference type="STRING" id="745531.A0A0C3SCU9"/>
<dbReference type="PANTHER" id="PTHR10961">
    <property type="entry name" value="PEROXISOMAL SARCOSINE OXIDASE"/>
    <property type="match status" value="1"/>
</dbReference>
<dbReference type="Pfam" id="PF01266">
    <property type="entry name" value="DAO"/>
    <property type="match status" value="1"/>
</dbReference>
<dbReference type="InterPro" id="IPR036188">
    <property type="entry name" value="FAD/NAD-bd_sf"/>
</dbReference>
<dbReference type="InterPro" id="IPR045170">
    <property type="entry name" value="MTOX"/>
</dbReference>
<comment type="cofactor">
    <cofactor evidence="1">
        <name>FAD</name>
        <dbReference type="ChEBI" id="CHEBI:57692"/>
    </cofactor>
</comment>
<keyword evidence="3" id="KW-0285">Flavoprotein</keyword>
<dbReference type="PANTHER" id="PTHR10961:SF46">
    <property type="entry name" value="PEROXISOMAL SARCOSINE OXIDASE"/>
    <property type="match status" value="1"/>
</dbReference>
<keyword evidence="9" id="KW-1185">Reference proteome</keyword>
<feature type="region of interest" description="Disordered" evidence="6">
    <location>
        <begin position="429"/>
        <end position="451"/>
    </location>
</feature>
<evidence type="ECO:0000256" key="2">
    <source>
        <dbReference type="ARBA" id="ARBA00010989"/>
    </source>
</evidence>
<dbReference type="SUPFAM" id="SSF51905">
    <property type="entry name" value="FAD/NAD(P)-binding domain"/>
    <property type="match status" value="1"/>
</dbReference>
<dbReference type="Proteomes" id="UP000053257">
    <property type="component" value="Unassembled WGS sequence"/>
</dbReference>
<accession>A0A0C3SCU9</accession>
<dbReference type="HOGENOM" id="CLU_007884_0_1_1"/>
<evidence type="ECO:0000256" key="6">
    <source>
        <dbReference type="SAM" id="MobiDB-lite"/>
    </source>
</evidence>
<evidence type="ECO:0000256" key="4">
    <source>
        <dbReference type="ARBA" id="ARBA00022827"/>
    </source>
</evidence>
<dbReference type="GO" id="GO:0050660">
    <property type="term" value="F:flavin adenine dinucleotide binding"/>
    <property type="evidence" value="ECO:0007669"/>
    <property type="project" value="InterPro"/>
</dbReference>
<dbReference type="GO" id="GO:0050031">
    <property type="term" value="F:L-pipecolate oxidase activity"/>
    <property type="evidence" value="ECO:0007669"/>
    <property type="project" value="TreeGrafter"/>
</dbReference>
<evidence type="ECO:0000256" key="5">
    <source>
        <dbReference type="ARBA" id="ARBA00023002"/>
    </source>
</evidence>
<protein>
    <recommendedName>
        <fullName evidence="7">FAD dependent oxidoreductase domain-containing protein</fullName>
    </recommendedName>
</protein>
<dbReference type="EMBL" id="KN840447">
    <property type="protein sequence ID" value="KIP11237.1"/>
    <property type="molecule type" value="Genomic_DNA"/>
</dbReference>
<evidence type="ECO:0000259" key="7">
    <source>
        <dbReference type="Pfam" id="PF01266"/>
    </source>
</evidence>
<feature type="domain" description="FAD dependent oxidoreductase" evidence="7">
    <location>
        <begin position="10"/>
        <end position="413"/>
    </location>
</feature>
<proteinExistence type="inferred from homology"/>
<keyword evidence="4" id="KW-0274">FAD</keyword>
<keyword evidence="5" id="KW-0560">Oxidoreductase</keyword>
<dbReference type="AlphaFoldDB" id="A0A0C3SCU9"/>
<reference evidence="8 9" key="1">
    <citation type="journal article" date="2014" name="PLoS Genet.">
        <title>Analysis of the Phlebiopsis gigantea genome, transcriptome and secretome provides insight into its pioneer colonization strategies of wood.</title>
        <authorList>
            <person name="Hori C."/>
            <person name="Ishida T."/>
            <person name="Igarashi K."/>
            <person name="Samejima M."/>
            <person name="Suzuki H."/>
            <person name="Master E."/>
            <person name="Ferreira P."/>
            <person name="Ruiz-Duenas F.J."/>
            <person name="Held B."/>
            <person name="Canessa P."/>
            <person name="Larrondo L.F."/>
            <person name="Schmoll M."/>
            <person name="Druzhinina I.S."/>
            <person name="Kubicek C.P."/>
            <person name="Gaskell J.A."/>
            <person name="Kersten P."/>
            <person name="St John F."/>
            <person name="Glasner J."/>
            <person name="Sabat G."/>
            <person name="Splinter BonDurant S."/>
            <person name="Syed K."/>
            <person name="Yadav J."/>
            <person name="Mgbeahuruike A.C."/>
            <person name="Kovalchuk A."/>
            <person name="Asiegbu F.O."/>
            <person name="Lackner G."/>
            <person name="Hoffmeister D."/>
            <person name="Rencoret J."/>
            <person name="Gutierrez A."/>
            <person name="Sun H."/>
            <person name="Lindquist E."/>
            <person name="Barry K."/>
            <person name="Riley R."/>
            <person name="Grigoriev I.V."/>
            <person name="Henrissat B."/>
            <person name="Kues U."/>
            <person name="Berka R.M."/>
            <person name="Martinez A.T."/>
            <person name="Covert S.F."/>
            <person name="Blanchette R.A."/>
            <person name="Cullen D."/>
        </authorList>
    </citation>
    <scope>NUCLEOTIDE SEQUENCE [LARGE SCALE GENOMIC DNA]</scope>
    <source>
        <strain evidence="8 9">11061_1 CR5-6</strain>
    </source>
</reference>
<dbReference type="Gene3D" id="3.50.50.60">
    <property type="entry name" value="FAD/NAD(P)-binding domain"/>
    <property type="match status" value="1"/>
</dbReference>
<organism evidence="8 9">
    <name type="scientific">Phlebiopsis gigantea (strain 11061_1 CR5-6)</name>
    <name type="common">White-rot fungus</name>
    <name type="synonym">Peniophora gigantea</name>
    <dbReference type="NCBI Taxonomy" id="745531"/>
    <lineage>
        <taxon>Eukaryota</taxon>
        <taxon>Fungi</taxon>
        <taxon>Dikarya</taxon>
        <taxon>Basidiomycota</taxon>
        <taxon>Agaricomycotina</taxon>
        <taxon>Agaricomycetes</taxon>
        <taxon>Polyporales</taxon>
        <taxon>Phanerochaetaceae</taxon>
        <taxon>Phlebiopsis</taxon>
    </lineage>
</organism>
<dbReference type="GO" id="GO:0008115">
    <property type="term" value="F:sarcosine oxidase activity"/>
    <property type="evidence" value="ECO:0007669"/>
    <property type="project" value="TreeGrafter"/>
</dbReference>
<dbReference type="GO" id="GO:0004657">
    <property type="term" value="F:proline dehydrogenase activity"/>
    <property type="evidence" value="ECO:0007669"/>
    <property type="project" value="TreeGrafter"/>
</dbReference>
<dbReference type="OrthoDB" id="2219495at2759"/>
<evidence type="ECO:0000313" key="9">
    <source>
        <dbReference type="Proteomes" id="UP000053257"/>
    </source>
</evidence>
<evidence type="ECO:0000313" key="8">
    <source>
        <dbReference type="EMBL" id="KIP11237.1"/>
    </source>
</evidence>
<evidence type="ECO:0000256" key="1">
    <source>
        <dbReference type="ARBA" id="ARBA00001974"/>
    </source>
</evidence>
<dbReference type="InterPro" id="IPR006076">
    <property type="entry name" value="FAD-dep_OxRdtase"/>
</dbReference>
<dbReference type="Gene3D" id="3.30.9.10">
    <property type="entry name" value="D-Amino Acid Oxidase, subunit A, domain 2"/>
    <property type="match status" value="1"/>
</dbReference>
<comment type="similarity">
    <text evidence="2">Belongs to the MSOX/MTOX family.</text>
</comment>